<evidence type="ECO:0000256" key="1">
    <source>
        <dbReference type="SAM" id="MobiDB-lite"/>
    </source>
</evidence>
<feature type="compositionally biased region" description="Low complexity" evidence="1">
    <location>
        <begin position="61"/>
        <end position="70"/>
    </location>
</feature>
<feature type="compositionally biased region" description="Low complexity" evidence="1">
    <location>
        <begin position="12"/>
        <end position="26"/>
    </location>
</feature>
<evidence type="ECO:0000313" key="2">
    <source>
        <dbReference type="EMBL" id="SVA11826.1"/>
    </source>
</evidence>
<feature type="compositionally biased region" description="Gly residues" evidence="1">
    <location>
        <begin position="1"/>
        <end position="11"/>
    </location>
</feature>
<organism evidence="2">
    <name type="scientific">marine metagenome</name>
    <dbReference type="NCBI Taxonomy" id="408172"/>
    <lineage>
        <taxon>unclassified sequences</taxon>
        <taxon>metagenomes</taxon>
        <taxon>ecological metagenomes</taxon>
    </lineage>
</organism>
<sequence>MLAGCGGGGSSGSVTPPVIPPVTGETPGLLTAVSSDSQLVESIRTGFKTALAENAQQRALAATSADAESASGGGGSYTTTYTLEASVDEH</sequence>
<dbReference type="AlphaFoldDB" id="A0A381T6K3"/>
<dbReference type="EMBL" id="UINC01004104">
    <property type="protein sequence ID" value="SVA11826.1"/>
    <property type="molecule type" value="Genomic_DNA"/>
</dbReference>
<proteinExistence type="predicted"/>
<feature type="non-terminal residue" evidence="2">
    <location>
        <position position="90"/>
    </location>
</feature>
<reference evidence="2" key="1">
    <citation type="submission" date="2018-05" db="EMBL/GenBank/DDBJ databases">
        <authorList>
            <person name="Lanie J.A."/>
            <person name="Ng W.-L."/>
            <person name="Kazmierczak K.M."/>
            <person name="Andrzejewski T.M."/>
            <person name="Davidsen T.M."/>
            <person name="Wayne K.J."/>
            <person name="Tettelin H."/>
            <person name="Glass J.I."/>
            <person name="Rusch D."/>
            <person name="Podicherti R."/>
            <person name="Tsui H.-C.T."/>
            <person name="Winkler M.E."/>
        </authorList>
    </citation>
    <scope>NUCLEOTIDE SEQUENCE</scope>
</reference>
<protein>
    <submittedName>
        <fullName evidence="2">Uncharacterized protein</fullName>
    </submittedName>
</protein>
<feature type="region of interest" description="Disordered" evidence="1">
    <location>
        <begin position="61"/>
        <end position="90"/>
    </location>
</feature>
<gene>
    <name evidence="2" type="ORF">METZ01_LOCUS64680</name>
</gene>
<accession>A0A381T6K3</accession>
<name>A0A381T6K3_9ZZZZ</name>
<feature type="region of interest" description="Disordered" evidence="1">
    <location>
        <begin position="1"/>
        <end position="26"/>
    </location>
</feature>